<proteinExistence type="predicted"/>
<name>A0A8J2RAU5_9CRUS</name>
<reference evidence="3" key="1">
    <citation type="submission" date="2021-11" db="EMBL/GenBank/DDBJ databases">
        <authorList>
            <person name="Schell T."/>
        </authorList>
    </citation>
    <scope>NUCLEOTIDE SEQUENCE</scope>
    <source>
        <strain evidence="3">M5</strain>
    </source>
</reference>
<gene>
    <name evidence="3" type="ORF">DGAL_LOCUS1174</name>
</gene>
<dbReference type="PROSITE" id="PS01209">
    <property type="entry name" value="LDLRA_1"/>
    <property type="match status" value="1"/>
</dbReference>
<protein>
    <recommendedName>
        <fullName evidence="5">CUB domain-containing protein</fullName>
    </recommendedName>
</protein>
<dbReference type="InterPro" id="IPR023415">
    <property type="entry name" value="LDLR_class-A_CS"/>
</dbReference>
<evidence type="ECO:0000313" key="4">
    <source>
        <dbReference type="Proteomes" id="UP000789390"/>
    </source>
</evidence>
<dbReference type="GO" id="GO:0005886">
    <property type="term" value="C:plasma membrane"/>
    <property type="evidence" value="ECO:0007669"/>
    <property type="project" value="TreeGrafter"/>
</dbReference>
<dbReference type="Proteomes" id="UP000789390">
    <property type="component" value="Unassembled WGS sequence"/>
</dbReference>
<keyword evidence="1" id="KW-1015">Disulfide bond</keyword>
<dbReference type="InterPro" id="IPR002172">
    <property type="entry name" value="LDrepeatLR_classA_rpt"/>
</dbReference>
<dbReference type="OrthoDB" id="10037824at2759"/>
<dbReference type="SMART" id="SM00192">
    <property type="entry name" value="LDLa"/>
    <property type="match status" value="1"/>
</dbReference>
<dbReference type="PANTHER" id="PTHR47537">
    <property type="entry name" value="CUBILIN"/>
    <property type="match status" value="1"/>
</dbReference>
<dbReference type="Pfam" id="PF00057">
    <property type="entry name" value="Ldl_recept_a"/>
    <property type="match status" value="1"/>
</dbReference>
<evidence type="ECO:0000313" key="3">
    <source>
        <dbReference type="EMBL" id="CAH0099065.1"/>
    </source>
</evidence>
<dbReference type="InterPro" id="IPR036055">
    <property type="entry name" value="LDL_receptor-like_sf"/>
</dbReference>
<dbReference type="PROSITE" id="PS50068">
    <property type="entry name" value="LDLRA_2"/>
    <property type="match status" value="1"/>
</dbReference>
<dbReference type="Gene3D" id="4.10.400.10">
    <property type="entry name" value="Low-density Lipoprotein Receptor"/>
    <property type="match status" value="1"/>
</dbReference>
<dbReference type="SUPFAM" id="SSF57424">
    <property type="entry name" value="LDL receptor-like module"/>
    <property type="match status" value="1"/>
</dbReference>
<evidence type="ECO:0008006" key="5">
    <source>
        <dbReference type="Google" id="ProtNLM"/>
    </source>
</evidence>
<evidence type="ECO:0000256" key="1">
    <source>
        <dbReference type="ARBA" id="ARBA00023157"/>
    </source>
</evidence>
<sequence>MSTTRVQHSLPVLIECPKIDFMPQLANMLSTAIQHQTMLKLMGRLLSHPTTLIMAWLILQLNNQGIDATTELSSGCPVTQFQCATTGRCVNLNVFCDGRNDCGDNSDEPAQCTHCNRTYYAATGESYRLLVAWPKLNQMPFLCYLTFTSVTPQDTSQLLQIRLDTATIGQYVVQQSQSVVGDVNGRCPDGCMQILEGTTNTVTSANNNNNTTTTSTMTGNNKQITGAWCGASITPRFYYAESTSVTFALHLQTIPQSLLQKSKSLLMVGDSLSSSLKAQQLHPILDLTYKVLPRSSAIVRLCK</sequence>
<comment type="caution">
    <text evidence="3">The sequence shown here is derived from an EMBL/GenBank/DDBJ whole genome shotgun (WGS) entry which is preliminary data.</text>
</comment>
<keyword evidence="4" id="KW-1185">Reference proteome</keyword>
<dbReference type="PANTHER" id="PTHR47537:SF3">
    <property type="entry name" value="CUB DOMAIN-CONTAINING PROTEIN"/>
    <property type="match status" value="1"/>
</dbReference>
<organism evidence="3 4">
    <name type="scientific">Daphnia galeata</name>
    <dbReference type="NCBI Taxonomy" id="27404"/>
    <lineage>
        <taxon>Eukaryota</taxon>
        <taxon>Metazoa</taxon>
        <taxon>Ecdysozoa</taxon>
        <taxon>Arthropoda</taxon>
        <taxon>Crustacea</taxon>
        <taxon>Branchiopoda</taxon>
        <taxon>Diplostraca</taxon>
        <taxon>Cladocera</taxon>
        <taxon>Anomopoda</taxon>
        <taxon>Daphniidae</taxon>
        <taxon>Daphnia</taxon>
    </lineage>
</organism>
<dbReference type="EMBL" id="CAKKLH010000013">
    <property type="protein sequence ID" value="CAH0099065.1"/>
    <property type="molecule type" value="Genomic_DNA"/>
</dbReference>
<evidence type="ECO:0000256" key="2">
    <source>
        <dbReference type="PROSITE-ProRule" id="PRU00124"/>
    </source>
</evidence>
<dbReference type="CDD" id="cd00112">
    <property type="entry name" value="LDLa"/>
    <property type="match status" value="1"/>
</dbReference>
<comment type="caution">
    <text evidence="2">Lacks conserved residue(s) required for the propagation of feature annotation.</text>
</comment>
<accession>A0A8J2RAU5</accession>
<dbReference type="InterPro" id="IPR053207">
    <property type="entry name" value="Non-NMDA_GluR_Accessory"/>
</dbReference>
<dbReference type="AlphaFoldDB" id="A0A8J2RAU5"/>